<gene>
    <name evidence="7" type="ORF">GSONMT00028043001</name>
</gene>
<name>A0A060YNU5_ONCMY</name>
<reference evidence="7" key="1">
    <citation type="journal article" date="2014" name="Nat. Commun.">
        <title>The rainbow trout genome provides novel insights into evolution after whole-genome duplication in vertebrates.</title>
        <authorList>
            <person name="Berthelot C."/>
            <person name="Brunet F."/>
            <person name="Chalopin D."/>
            <person name="Juanchich A."/>
            <person name="Bernard M."/>
            <person name="Noel B."/>
            <person name="Bento P."/>
            <person name="Da Silva C."/>
            <person name="Labadie K."/>
            <person name="Alberti A."/>
            <person name="Aury J.M."/>
            <person name="Louis A."/>
            <person name="Dehais P."/>
            <person name="Bardou P."/>
            <person name="Montfort J."/>
            <person name="Klopp C."/>
            <person name="Cabau C."/>
            <person name="Gaspin C."/>
            <person name="Thorgaard G.H."/>
            <person name="Boussaha M."/>
            <person name="Quillet E."/>
            <person name="Guyomard R."/>
            <person name="Galiana D."/>
            <person name="Bobe J."/>
            <person name="Volff J.N."/>
            <person name="Genet C."/>
            <person name="Wincker P."/>
            <person name="Jaillon O."/>
            <person name="Roest Crollius H."/>
            <person name="Guiguen Y."/>
        </authorList>
    </citation>
    <scope>NUCLEOTIDE SEQUENCE [LARGE SCALE GENOMIC DNA]</scope>
</reference>
<dbReference type="GO" id="GO:0005615">
    <property type="term" value="C:extracellular space"/>
    <property type="evidence" value="ECO:0007669"/>
    <property type="project" value="InterPro"/>
</dbReference>
<dbReference type="GO" id="GO:0004867">
    <property type="term" value="F:serine-type endopeptidase inhibitor activity"/>
    <property type="evidence" value="ECO:0007669"/>
    <property type="project" value="UniProtKB-KW"/>
</dbReference>
<dbReference type="EMBL" id="FR915100">
    <property type="protein sequence ID" value="CDQ93401.1"/>
    <property type="molecule type" value="Genomic_DNA"/>
</dbReference>
<evidence type="ECO:0000256" key="1">
    <source>
        <dbReference type="ARBA" id="ARBA00004496"/>
    </source>
</evidence>
<keyword evidence="3" id="KW-0646">Protease inhibitor</keyword>
<keyword evidence="5" id="KW-0472">Membrane</keyword>
<dbReference type="PANTHER" id="PTHR11461">
    <property type="entry name" value="SERINE PROTEASE INHIBITOR, SERPIN"/>
    <property type="match status" value="1"/>
</dbReference>
<dbReference type="InterPro" id="IPR036186">
    <property type="entry name" value="Serpin_sf"/>
</dbReference>
<evidence type="ECO:0000256" key="5">
    <source>
        <dbReference type="SAM" id="Phobius"/>
    </source>
</evidence>
<dbReference type="PANTHER" id="PTHR11461:SF180">
    <property type="entry name" value="LEUKOCYTE ELASTASE INHIBITOR"/>
    <property type="match status" value="1"/>
</dbReference>
<dbReference type="InterPro" id="IPR000215">
    <property type="entry name" value="Serpin_fam"/>
</dbReference>
<keyword evidence="2" id="KW-0963">Cytoplasm</keyword>
<accession>A0A060YNU5</accession>
<dbReference type="STRING" id="8022.A0A060YNU5"/>
<dbReference type="Gene3D" id="3.30.497.10">
    <property type="entry name" value="Antithrombin, subunit I, domain 2"/>
    <property type="match status" value="1"/>
</dbReference>
<dbReference type="Pfam" id="PF00079">
    <property type="entry name" value="Serpin"/>
    <property type="match status" value="1"/>
</dbReference>
<protein>
    <recommendedName>
        <fullName evidence="6">Serpin domain-containing protein</fullName>
    </recommendedName>
</protein>
<dbReference type="Proteomes" id="UP000193380">
    <property type="component" value="Unassembled WGS sequence"/>
</dbReference>
<evidence type="ECO:0000256" key="2">
    <source>
        <dbReference type="ARBA" id="ARBA00022490"/>
    </source>
</evidence>
<sequence>MIWDNAAYLQRFFFVVISGGRRSFGLYFCFCFFHWNCAFSIFSHREKQKDQSSAMASLSSSNTAFALELYHTLGQTNTGNIFISPFSISSALAMVYLGAKRDTAAQMAKALSFNFTKDIHTDFQTLNADINSPSATYILKLANRLYGEKTCNFLTVSFTINYTIYASNSPFICVLFHFASV</sequence>
<dbReference type="AlphaFoldDB" id="A0A060YNU5"/>
<evidence type="ECO:0000256" key="3">
    <source>
        <dbReference type="ARBA" id="ARBA00022690"/>
    </source>
</evidence>
<dbReference type="GO" id="GO:0005737">
    <property type="term" value="C:cytoplasm"/>
    <property type="evidence" value="ECO:0007669"/>
    <property type="project" value="UniProtKB-SubCell"/>
</dbReference>
<dbReference type="InterPro" id="IPR023796">
    <property type="entry name" value="Serpin_dom"/>
</dbReference>
<dbReference type="PaxDb" id="8022-A0A060YNU5"/>
<keyword evidence="5" id="KW-0812">Transmembrane</keyword>
<evidence type="ECO:0000313" key="7">
    <source>
        <dbReference type="EMBL" id="CDQ93401.1"/>
    </source>
</evidence>
<dbReference type="InterPro" id="IPR042178">
    <property type="entry name" value="Serpin_sf_1"/>
</dbReference>
<evidence type="ECO:0000313" key="8">
    <source>
        <dbReference type="Proteomes" id="UP000193380"/>
    </source>
</evidence>
<feature type="transmembrane region" description="Helical" evidence="5">
    <location>
        <begin position="79"/>
        <end position="99"/>
    </location>
</feature>
<proteinExistence type="predicted"/>
<keyword evidence="5" id="KW-1133">Transmembrane helix</keyword>
<reference evidence="7" key="2">
    <citation type="submission" date="2014-03" db="EMBL/GenBank/DDBJ databases">
        <authorList>
            <person name="Genoscope - CEA"/>
        </authorList>
    </citation>
    <scope>NUCLEOTIDE SEQUENCE</scope>
</reference>
<organism evidence="7 8">
    <name type="scientific">Oncorhynchus mykiss</name>
    <name type="common">Rainbow trout</name>
    <name type="synonym">Salmo gairdneri</name>
    <dbReference type="NCBI Taxonomy" id="8022"/>
    <lineage>
        <taxon>Eukaryota</taxon>
        <taxon>Metazoa</taxon>
        <taxon>Chordata</taxon>
        <taxon>Craniata</taxon>
        <taxon>Vertebrata</taxon>
        <taxon>Euteleostomi</taxon>
        <taxon>Actinopterygii</taxon>
        <taxon>Neopterygii</taxon>
        <taxon>Teleostei</taxon>
        <taxon>Protacanthopterygii</taxon>
        <taxon>Salmoniformes</taxon>
        <taxon>Salmonidae</taxon>
        <taxon>Salmoninae</taxon>
        <taxon>Oncorhynchus</taxon>
    </lineage>
</organism>
<evidence type="ECO:0000259" key="6">
    <source>
        <dbReference type="Pfam" id="PF00079"/>
    </source>
</evidence>
<comment type="subcellular location">
    <subcellularLocation>
        <location evidence="1">Cytoplasm</location>
    </subcellularLocation>
</comment>
<feature type="domain" description="Serpin" evidence="6">
    <location>
        <begin position="61"/>
        <end position="154"/>
    </location>
</feature>
<keyword evidence="4" id="KW-0722">Serine protease inhibitor</keyword>
<evidence type="ECO:0000256" key="4">
    <source>
        <dbReference type="ARBA" id="ARBA00022900"/>
    </source>
</evidence>
<dbReference type="SUPFAM" id="SSF56574">
    <property type="entry name" value="Serpins"/>
    <property type="match status" value="1"/>
</dbReference>